<protein>
    <submittedName>
        <fullName evidence="1">DUF1428 domain-containing protein</fullName>
    </submittedName>
</protein>
<dbReference type="EMBL" id="JBBWWT010000005">
    <property type="protein sequence ID" value="MEL1265129.1"/>
    <property type="molecule type" value="Genomic_DNA"/>
</dbReference>
<dbReference type="InterPro" id="IPR011008">
    <property type="entry name" value="Dimeric_a/b-barrel"/>
</dbReference>
<dbReference type="RefSeq" id="WP_341726478.1">
    <property type="nucleotide sequence ID" value="NZ_JBBWWT010000005.1"/>
</dbReference>
<dbReference type="Proteomes" id="UP001459204">
    <property type="component" value="Unassembled WGS sequence"/>
</dbReference>
<proteinExistence type="predicted"/>
<dbReference type="Pfam" id="PF07237">
    <property type="entry name" value="DUF1428"/>
    <property type="match status" value="1"/>
</dbReference>
<dbReference type="SUPFAM" id="SSF54909">
    <property type="entry name" value="Dimeric alpha+beta barrel"/>
    <property type="match status" value="1"/>
</dbReference>
<dbReference type="PIRSF" id="PIRSF007028">
    <property type="entry name" value="UCP007028"/>
    <property type="match status" value="1"/>
</dbReference>
<accession>A0ABU9J2J6</accession>
<evidence type="ECO:0000313" key="2">
    <source>
        <dbReference type="Proteomes" id="UP001459204"/>
    </source>
</evidence>
<gene>
    <name evidence="1" type="ORF">AAD027_12240</name>
</gene>
<name>A0ABU9J2J6_9GAMM</name>
<evidence type="ECO:0000313" key="1">
    <source>
        <dbReference type="EMBL" id="MEL1265129.1"/>
    </source>
</evidence>
<organism evidence="1 2">
    <name type="scientific">Pseudoxanthomonas putridarboris</name>
    <dbReference type="NCBI Taxonomy" id="752605"/>
    <lineage>
        <taxon>Bacteria</taxon>
        <taxon>Pseudomonadati</taxon>
        <taxon>Pseudomonadota</taxon>
        <taxon>Gammaproteobacteria</taxon>
        <taxon>Lysobacterales</taxon>
        <taxon>Lysobacteraceae</taxon>
        <taxon>Pseudoxanthomonas</taxon>
    </lineage>
</organism>
<dbReference type="Gene3D" id="3.30.70.100">
    <property type="match status" value="1"/>
</dbReference>
<reference evidence="1 2" key="1">
    <citation type="submission" date="2024-04" db="EMBL/GenBank/DDBJ databases">
        <title>Draft genome sequence of Pseudoxanthomonas putridarboris WD12.</title>
        <authorList>
            <person name="Oh J."/>
        </authorList>
    </citation>
    <scope>NUCLEOTIDE SEQUENCE [LARGE SCALE GENOMIC DNA]</scope>
    <source>
        <strain evidence="1 2">WD12</strain>
    </source>
</reference>
<sequence>MGDASTPTSYVDGFILAAPTAGKQAFTDYANTFDTIFMGYGATRIIEGWGDDVPRGERTDFFRAVQTADGENVAFSWVEWPDKAARDAGMQKMMEDPRMDPANPDNPPMPFDGKRMVYGGFTPVVMLKK</sequence>
<comment type="caution">
    <text evidence="1">The sequence shown here is derived from an EMBL/GenBank/DDBJ whole genome shotgun (WGS) entry which is preliminary data.</text>
</comment>
<keyword evidence="2" id="KW-1185">Reference proteome</keyword>
<dbReference type="InterPro" id="IPR009874">
    <property type="entry name" value="DUF1428"/>
</dbReference>